<dbReference type="AlphaFoldDB" id="A0A327WSK7"/>
<evidence type="ECO:0000256" key="1">
    <source>
        <dbReference type="ARBA" id="ARBA00001927"/>
    </source>
</evidence>
<dbReference type="EMBL" id="QLMC01000005">
    <property type="protein sequence ID" value="RAJ94257.1"/>
    <property type="molecule type" value="Genomic_DNA"/>
</dbReference>
<dbReference type="Pfam" id="PF13183">
    <property type="entry name" value="Fer4_8"/>
    <property type="match status" value="1"/>
</dbReference>
<dbReference type="InterPro" id="IPR006058">
    <property type="entry name" value="2Fe2S_fd_BS"/>
</dbReference>
<dbReference type="InterPro" id="IPR012675">
    <property type="entry name" value="Beta-grasp_dom_sf"/>
</dbReference>
<comment type="cofactor">
    <cofactor evidence="1">
        <name>[3Fe-4S] cluster</name>
        <dbReference type="ChEBI" id="CHEBI:21137"/>
    </cofactor>
</comment>
<dbReference type="NCBIfam" id="NF005746">
    <property type="entry name" value="PRK07570.1"/>
    <property type="match status" value="1"/>
</dbReference>
<dbReference type="PROSITE" id="PS00197">
    <property type="entry name" value="2FE2S_FER_1"/>
    <property type="match status" value="1"/>
</dbReference>
<organism evidence="5 6">
    <name type="scientific">Larkinella arboricola</name>
    <dbReference type="NCBI Taxonomy" id="643671"/>
    <lineage>
        <taxon>Bacteria</taxon>
        <taxon>Pseudomonadati</taxon>
        <taxon>Bacteroidota</taxon>
        <taxon>Cytophagia</taxon>
        <taxon>Cytophagales</taxon>
        <taxon>Spirosomataceae</taxon>
        <taxon>Larkinella</taxon>
    </lineage>
</organism>
<dbReference type="GO" id="GO:0009055">
    <property type="term" value="F:electron transfer activity"/>
    <property type="evidence" value="ECO:0007669"/>
    <property type="project" value="InterPro"/>
</dbReference>
<dbReference type="Gene3D" id="1.10.1060.10">
    <property type="entry name" value="Alpha-helical ferredoxin"/>
    <property type="match status" value="1"/>
</dbReference>
<accession>A0A327WSK7</accession>
<dbReference type="SUPFAM" id="SSF46548">
    <property type="entry name" value="alpha-helical ferredoxin"/>
    <property type="match status" value="1"/>
</dbReference>
<gene>
    <name evidence="5" type="ORF">LX87_04142</name>
</gene>
<evidence type="ECO:0000256" key="3">
    <source>
        <dbReference type="ARBA" id="ARBA00034078"/>
    </source>
</evidence>
<dbReference type="Gene3D" id="3.10.20.30">
    <property type="match status" value="1"/>
</dbReference>
<dbReference type="InterPro" id="IPR050573">
    <property type="entry name" value="SDH/FRD_Iron-Sulfur"/>
</dbReference>
<evidence type="ECO:0000259" key="4">
    <source>
        <dbReference type="PROSITE" id="PS51379"/>
    </source>
</evidence>
<dbReference type="GO" id="GO:0022904">
    <property type="term" value="P:respiratory electron transport chain"/>
    <property type="evidence" value="ECO:0007669"/>
    <property type="project" value="TreeGrafter"/>
</dbReference>
<feature type="domain" description="4Fe-4S ferredoxin-type" evidence="4">
    <location>
        <begin position="150"/>
        <end position="180"/>
    </location>
</feature>
<dbReference type="GO" id="GO:0051537">
    <property type="term" value="F:2 iron, 2 sulfur cluster binding"/>
    <property type="evidence" value="ECO:0007669"/>
    <property type="project" value="InterPro"/>
</dbReference>
<comment type="similarity">
    <text evidence="2">Belongs to the succinate dehydrogenase/fumarate reductase iron-sulfur protein family.</text>
</comment>
<dbReference type="OrthoDB" id="9804391at2"/>
<dbReference type="SUPFAM" id="SSF54292">
    <property type="entry name" value="2Fe-2S ferredoxin-like"/>
    <property type="match status" value="1"/>
</dbReference>
<dbReference type="Pfam" id="PF13085">
    <property type="entry name" value="Fer2_3"/>
    <property type="match status" value="1"/>
</dbReference>
<comment type="caution">
    <text evidence="5">The sequence shown here is derived from an EMBL/GenBank/DDBJ whole genome shotgun (WGS) entry which is preliminary data.</text>
</comment>
<comment type="cofactor">
    <cofactor evidence="3">
        <name>[2Fe-2S] cluster</name>
        <dbReference type="ChEBI" id="CHEBI:190135"/>
    </cofactor>
</comment>
<keyword evidence="6" id="KW-1185">Reference proteome</keyword>
<dbReference type="InterPro" id="IPR036010">
    <property type="entry name" value="2Fe-2S_ferredoxin-like_sf"/>
</dbReference>
<name>A0A327WSK7_LARAB</name>
<reference evidence="5 6" key="1">
    <citation type="submission" date="2018-06" db="EMBL/GenBank/DDBJ databases">
        <title>Genomic Encyclopedia of Archaeal and Bacterial Type Strains, Phase II (KMG-II): from individual species to whole genera.</title>
        <authorList>
            <person name="Goeker M."/>
        </authorList>
    </citation>
    <scope>NUCLEOTIDE SEQUENCE [LARGE SCALE GENOMIC DNA]</scope>
    <source>
        <strain evidence="5 6">DSM 21851</strain>
    </source>
</reference>
<proteinExistence type="inferred from homology"/>
<dbReference type="InterPro" id="IPR009051">
    <property type="entry name" value="Helical_ferredxn"/>
</dbReference>
<dbReference type="Proteomes" id="UP000248790">
    <property type="component" value="Unassembled WGS sequence"/>
</dbReference>
<dbReference type="GO" id="GO:0009060">
    <property type="term" value="P:aerobic respiration"/>
    <property type="evidence" value="ECO:0007669"/>
    <property type="project" value="TreeGrafter"/>
</dbReference>
<evidence type="ECO:0000256" key="2">
    <source>
        <dbReference type="ARBA" id="ARBA00009433"/>
    </source>
</evidence>
<evidence type="ECO:0000313" key="6">
    <source>
        <dbReference type="Proteomes" id="UP000248790"/>
    </source>
</evidence>
<dbReference type="RefSeq" id="WP_111630490.1">
    <property type="nucleotide sequence ID" value="NZ_QLMC01000005.1"/>
</dbReference>
<protein>
    <submittedName>
        <fullName evidence="5">Succinate dehydrogenase / fumarate reductase iron-sulfur subunit</fullName>
    </submittedName>
</protein>
<evidence type="ECO:0000313" key="5">
    <source>
        <dbReference type="EMBL" id="RAJ94257.1"/>
    </source>
</evidence>
<sequence>MNVTLKVWRQKNSQTPGKLVEYQLTDLSPDMSFLEMFDVLNQDLIHRGEDPVVFDHDCREGICGSCAMFINGRAHGPQTGGATCLLHMRSFADGSTIVVEPWRARAFPVIKDLAVDRSAFDRIVQAGGYISVNTGAAPDANEIPIPRERQEQSMDAAACIACGACVAACKNASAMLFTAAQVSKFAVLPQGQPERQLRVERMVAQMDAEGFGACSFIGACSVECPASISLDHITRLNREFLGAKLTSNNV</sequence>
<dbReference type="PROSITE" id="PS51379">
    <property type="entry name" value="4FE4S_FER_2"/>
    <property type="match status" value="1"/>
</dbReference>
<dbReference type="InterPro" id="IPR017896">
    <property type="entry name" value="4Fe4S_Fe-S-bd"/>
</dbReference>
<dbReference type="PANTHER" id="PTHR11921:SF41">
    <property type="entry name" value="SUCCINATE DEHYDROGENASE"/>
    <property type="match status" value="1"/>
</dbReference>
<dbReference type="PANTHER" id="PTHR11921">
    <property type="entry name" value="SUCCINATE DEHYDROGENASE IRON-SULFUR PROTEIN"/>
    <property type="match status" value="1"/>
</dbReference>
<dbReference type="InterPro" id="IPR025192">
    <property type="entry name" value="Succ_DH/fum_Rdtase_N"/>
</dbReference>